<dbReference type="OrthoDB" id="10518710at2759"/>
<gene>
    <name evidence="2" type="ORF">FRX48_00412</name>
</gene>
<reference evidence="2 3" key="1">
    <citation type="submission" date="2019-09" db="EMBL/GenBank/DDBJ databases">
        <title>The hologenome of the rock-dwelling lichen Lasallia pustulata.</title>
        <authorList>
            <person name="Greshake Tzovaras B."/>
            <person name="Segers F."/>
            <person name="Bicker A."/>
            <person name="Dal Grande F."/>
            <person name="Otte J."/>
            <person name="Hankeln T."/>
            <person name="Schmitt I."/>
            <person name="Ebersberger I."/>
        </authorList>
    </citation>
    <scope>NUCLEOTIDE SEQUENCE [LARGE SCALE GENOMIC DNA]</scope>
    <source>
        <strain evidence="2">A1-1</strain>
    </source>
</reference>
<dbReference type="EMBL" id="VXIT01000001">
    <property type="protein sequence ID" value="KAA6415694.1"/>
    <property type="molecule type" value="Genomic_DNA"/>
</dbReference>
<evidence type="ECO:0000313" key="2">
    <source>
        <dbReference type="EMBL" id="KAA6415694.1"/>
    </source>
</evidence>
<evidence type="ECO:0000313" key="3">
    <source>
        <dbReference type="Proteomes" id="UP000324767"/>
    </source>
</evidence>
<comment type="caution">
    <text evidence="2">The sequence shown here is derived from an EMBL/GenBank/DDBJ whole genome shotgun (WGS) entry which is preliminary data.</text>
</comment>
<accession>A0A5M8Q0L4</accession>
<dbReference type="Proteomes" id="UP000324767">
    <property type="component" value="Unassembled WGS sequence"/>
</dbReference>
<feature type="signal peptide" evidence="1">
    <location>
        <begin position="1"/>
        <end position="21"/>
    </location>
</feature>
<proteinExistence type="predicted"/>
<dbReference type="AlphaFoldDB" id="A0A5M8Q0L4"/>
<organism evidence="2 3">
    <name type="scientific">Lasallia pustulata</name>
    <dbReference type="NCBI Taxonomy" id="136370"/>
    <lineage>
        <taxon>Eukaryota</taxon>
        <taxon>Fungi</taxon>
        <taxon>Dikarya</taxon>
        <taxon>Ascomycota</taxon>
        <taxon>Pezizomycotina</taxon>
        <taxon>Lecanoromycetes</taxon>
        <taxon>OSLEUM clade</taxon>
        <taxon>Umbilicariomycetidae</taxon>
        <taxon>Umbilicariales</taxon>
        <taxon>Umbilicariaceae</taxon>
        <taxon>Lasallia</taxon>
    </lineage>
</organism>
<evidence type="ECO:0000256" key="1">
    <source>
        <dbReference type="SAM" id="SignalP"/>
    </source>
</evidence>
<protein>
    <submittedName>
        <fullName evidence="2">Uncharacterized protein</fullName>
    </submittedName>
</protein>
<keyword evidence="1" id="KW-0732">Signal</keyword>
<sequence length="195" mass="20113">MRSCGLLALVTMTQHSALVIANPVTNNTPSPLSPRAAQPTCDNSISTIAGTMFNGPGQISPSVAIHATDGTGFSESAPISDASDPLFIAVSTLLSQVYDAITAHIKASGDGVMNKDASLYRAGPVAVARMNSQVVFSSQNGPEGMMTLGVLGAAVGALRDQMGRYGFGLMDNFLVRDDKHAVGAASIRAQNIDFG</sequence>
<name>A0A5M8Q0L4_9LECA</name>
<feature type="chain" id="PRO_5024440746" evidence="1">
    <location>
        <begin position="22"/>
        <end position="195"/>
    </location>
</feature>